<proteinExistence type="predicted"/>
<dbReference type="AlphaFoldDB" id="A0A8T0UMP7"/>
<evidence type="ECO:0000313" key="3">
    <source>
        <dbReference type="Proteomes" id="UP000823388"/>
    </source>
</evidence>
<comment type="caution">
    <text evidence="2">The sequence shown here is derived from an EMBL/GenBank/DDBJ whole genome shotgun (WGS) entry which is preliminary data.</text>
</comment>
<keyword evidence="3" id="KW-1185">Reference proteome</keyword>
<evidence type="ECO:0000313" key="2">
    <source>
        <dbReference type="EMBL" id="KAG2621749.1"/>
    </source>
</evidence>
<accession>A0A8T0UMP7</accession>
<name>A0A8T0UMP7_PANVG</name>
<evidence type="ECO:0000256" key="1">
    <source>
        <dbReference type="SAM" id="MobiDB-lite"/>
    </source>
</evidence>
<organism evidence="2 3">
    <name type="scientific">Panicum virgatum</name>
    <name type="common">Blackwell switchgrass</name>
    <dbReference type="NCBI Taxonomy" id="38727"/>
    <lineage>
        <taxon>Eukaryota</taxon>
        <taxon>Viridiplantae</taxon>
        <taxon>Streptophyta</taxon>
        <taxon>Embryophyta</taxon>
        <taxon>Tracheophyta</taxon>
        <taxon>Spermatophyta</taxon>
        <taxon>Magnoliopsida</taxon>
        <taxon>Liliopsida</taxon>
        <taxon>Poales</taxon>
        <taxon>Poaceae</taxon>
        <taxon>PACMAD clade</taxon>
        <taxon>Panicoideae</taxon>
        <taxon>Panicodae</taxon>
        <taxon>Paniceae</taxon>
        <taxon>Panicinae</taxon>
        <taxon>Panicum</taxon>
        <taxon>Panicum sect. Hiantes</taxon>
    </lineage>
</organism>
<feature type="region of interest" description="Disordered" evidence="1">
    <location>
        <begin position="1"/>
        <end position="51"/>
    </location>
</feature>
<dbReference type="Proteomes" id="UP000823388">
    <property type="component" value="Chromosome 3N"/>
</dbReference>
<dbReference type="EMBL" id="CM029042">
    <property type="protein sequence ID" value="KAG2621749.1"/>
    <property type="molecule type" value="Genomic_DNA"/>
</dbReference>
<sequence>MPGVGGSRNCKQQLSHFGHGRQEHLPRAPHLGHGRGGSHGGPPSPSHRGPTLCLGQRVLRRSIKLCGMLLLIQRTKDMIRASAAAALYVLSILPWRNLCYSSLLSLITQIK</sequence>
<reference evidence="2" key="1">
    <citation type="submission" date="2020-05" db="EMBL/GenBank/DDBJ databases">
        <title>WGS assembly of Panicum virgatum.</title>
        <authorList>
            <person name="Lovell J.T."/>
            <person name="Jenkins J."/>
            <person name="Shu S."/>
            <person name="Juenger T.E."/>
            <person name="Schmutz J."/>
        </authorList>
    </citation>
    <scope>NUCLEOTIDE SEQUENCE</scope>
    <source>
        <strain evidence="2">AP13</strain>
    </source>
</reference>
<gene>
    <name evidence="2" type="ORF">PVAP13_3NG304512</name>
</gene>
<protein>
    <submittedName>
        <fullName evidence="2">Uncharacterized protein</fullName>
    </submittedName>
</protein>